<dbReference type="Pfam" id="PF11735">
    <property type="entry name" value="CAP59_mtransfer"/>
    <property type="match status" value="1"/>
</dbReference>
<dbReference type="PANTHER" id="PTHR34144">
    <property type="entry name" value="CHROMOSOME 8, WHOLE GENOME SHOTGUN SEQUENCE"/>
    <property type="match status" value="1"/>
</dbReference>
<keyword evidence="1" id="KW-0328">Glycosyltransferase</keyword>
<comment type="caution">
    <text evidence="1">The sequence shown here is derived from an EMBL/GenBank/DDBJ whole genome shotgun (WGS) entry which is preliminary data.</text>
</comment>
<gene>
    <name evidence="1" type="ORF">TSOC_011599</name>
</gene>
<accession>A0A2J7ZQ71</accession>
<dbReference type="InterPro" id="IPR021047">
    <property type="entry name" value="Mannosyltransferase_CMT1"/>
</dbReference>
<dbReference type="PANTHER" id="PTHR34144:SF7">
    <property type="entry name" value="EXPORT PROTEIN (CAP59), PUTATIVE (AFU_ORTHOLOGUE AFUA_7G05020)-RELATED"/>
    <property type="match status" value="1"/>
</dbReference>
<reference evidence="1 2" key="1">
    <citation type="journal article" date="2017" name="Mol. Biol. Evol.">
        <title>The 4-celled Tetrabaena socialis nuclear genome reveals the essential components for genetic control of cell number at the origin of multicellularity in the volvocine lineage.</title>
        <authorList>
            <person name="Featherston J."/>
            <person name="Arakaki Y."/>
            <person name="Hanschen E.R."/>
            <person name="Ferris P.J."/>
            <person name="Michod R.E."/>
            <person name="Olson B.J.S.C."/>
            <person name="Nozaki H."/>
            <person name="Durand P.M."/>
        </authorList>
    </citation>
    <scope>NUCLEOTIDE SEQUENCE [LARGE SCALE GENOMIC DNA]</scope>
    <source>
        <strain evidence="1 2">NIES-571</strain>
    </source>
</reference>
<dbReference type="Proteomes" id="UP000236333">
    <property type="component" value="Unassembled WGS sequence"/>
</dbReference>
<evidence type="ECO:0000313" key="1">
    <source>
        <dbReference type="EMBL" id="PNH02419.1"/>
    </source>
</evidence>
<proteinExistence type="predicted"/>
<sequence>MDVSVCSGKCIIVANLYNSAEVLPNMITQLVRLATLLGPANMLVSIYESGSRDATAEWLRLLRGVLGALSVPCIVTAGGNLTRRAGQDRIAFLASVRQAAVDQVLAACGGLAEGFCSADRIVYLNDVFFEATDVVRLLQYRDAHVACGLDFEPILAEHPAPEQRRFMALHLQQVWRVPGPLAARLAALTPAFRLWQKAYRRSVSLLRLLPLSFYDEWVARDVAGGRFVRPFPYTSHGPTAQRIRSGLPFAAYCCWNGLAALAGAPLLSGRVAFRAHRDGECGTSECSLLCDDLHRLGHTRVVVDPGVRVAYRAAAAERMAAGHQAAVGAPMEPAGVAYVEWRDDLPANLTAWRQPYGAAGAIERCCLAPGRDAVDFKNDCALVTVPKLR</sequence>
<dbReference type="GO" id="GO:0016757">
    <property type="term" value="F:glycosyltransferase activity"/>
    <property type="evidence" value="ECO:0007669"/>
    <property type="project" value="UniProtKB-KW"/>
</dbReference>
<evidence type="ECO:0000313" key="2">
    <source>
        <dbReference type="Proteomes" id="UP000236333"/>
    </source>
</evidence>
<dbReference type="EMBL" id="PGGS01000658">
    <property type="protein sequence ID" value="PNH02419.1"/>
    <property type="molecule type" value="Genomic_DNA"/>
</dbReference>
<dbReference type="OrthoDB" id="534846at2759"/>
<protein>
    <submittedName>
        <fullName evidence="1">Alpha-1,3-mannosyltransferase CMT1</fullName>
    </submittedName>
</protein>
<keyword evidence="1" id="KW-0808">Transferase</keyword>
<organism evidence="1 2">
    <name type="scientific">Tetrabaena socialis</name>
    <dbReference type="NCBI Taxonomy" id="47790"/>
    <lineage>
        <taxon>Eukaryota</taxon>
        <taxon>Viridiplantae</taxon>
        <taxon>Chlorophyta</taxon>
        <taxon>core chlorophytes</taxon>
        <taxon>Chlorophyceae</taxon>
        <taxon>CS clade</taxon>
        <taxon>Chlamydomonadales</taxon>
        <taxon>Tetrabaenaceae</taxon>
        <taxon>Tetrabaena</taxon>
    </lineage>
</organism>
<keyword evidence="2" id="KW-1185">Reference proteome</keyword>
<name>A0A2J7ZQ71_9CHLO</name>
<dbReference type="AlphaFoldDB" id="A0A2J7ZQ71"/>